<dbReference type="Proteomes" id="UP000242915">
    <property type="component" value="Unassembled WGS sequence"/>
</dbReference>
<proteinExistence type="inferred from homology"/>
<comment type="similarity">
    <text evidence="2">Belongs to the GMC oxidoreductase family.</text>
</comment>
<accession>A0A239CJA4</accession>
<dbReference type="PANTHER" id="PTHR11552:SF147">
    <property type="entry name" value="CHOLINE DEHYDROGENASE, MITOCHONDRIAL"/>
    <property type="match status" value="1"/>
</dbReference>
<evidence type="ECO:0000256" key="6">
    <source>
        <dbReference type="PIRSR" id="PIRSR000137-2"/>
    </source>
</evidence>
<dbReference type="InterPro" id="IPR012132">
    <property type="entry name" value="GMC_OxRdtase"/>
</dbReference>
<name>A0A239CJA4_9PSED</name>
<sequence>MSLTYDFVVVGAGSAGCVLANRLSENGRYSVCLLEAGPPDRYPWIHIPIGYAKTMFHPVYNWGFYTDPDPGMNNRRIYWPRGRVWGGCSSINGLIYIRGQQADYDAWAESGNQGWGWKDVLPYFRRAENNDLGSGPTHGTEGPLCASSIKARHPLTEGFIDAAKALGVPRTNDFNTGNQEGVGYYQLTTRKGLRCSTAVAYLHPARKRSNLSIISLAKVQKILFEAKRATAVVFEKDGHLQTIHARREVILSAGALQSPQVLQLSGVGPAELLKQFSIPLVHELPGVGENLQDHLQIRMIYECTRPITTNDELRSPWRKLRMGLQWLFTRSGPLAIGINQGGLFTRVMAQSKTPDIQYHFGTLSADSAGGKVHPFSGFTMSVCQLRPESRGYVRIVSSDPNQPPSMQPNYLSTELDRQTVIAGVRYTRKLAETGPLKELIKREHLPGIEQQSDEQILEFCRQYGATIFHPSGTCKMGHDPMAVVDSRLRVHGIQGLRVVDCSIMPTLVSGNTNVPVVMIAEKAATMILEDAVKPRSVVPNAIAAQSSEALSHAL</sequence>
<dbReference type="PANTHER" id="PTHR11552">
    <property type="entry name" value="GLUCOSE-METHANOL-CHOLINE GMC OXIDOREDUCTASE"/>
    <property type="match status" value="1"/>
</dbReference>
<dbReference type="SUPFAM" id="SSF51905">
    <property type="entry name" value="FAD/NAD(P)-binding domain"/>
    <property type="match status" value="1"/>
</dbReference>
<evidence type="ECO:0000256" key="3">
    <source>
        <dbReference type="ARBA" id="ARBA00022630"/>
    </source>
</evidence>
<dbReference type="Gene3D" id="3.30.560.10">
    <property type="entry name" value="Glucose Oxidase, domain 3"/>
    <property type="match status" value="1"/>
</dbReference>
<gene>
    <name evidence="8" type="ORF">SAMN05216255_1725</name>
</gene>
<dbReference type="GO" id="GO:0016614">
    <property type="term" value="F:oxidoreductase activity, acting on CH-OH group of donors"/>
    <property type="evidence" value="ECO:0007669"/>
    <property type="project" value="InterPro"/>
</dbReference>
<dbReference type="Pfam" id="PF05199">
    <property type="entry name" value="GMC_oxred_C"/>
    <property type="match status" value="1"/>
</dbReference>
<evidence type="ECO:0000256" key="4">
    <source>
        <dbReference type="ARBA" id="ARBA00022827"/>
    </source>
</evidence>
<dbReference type="PROSITE" id="PS00624">
    <property type="entry name" value="GMC_OXRED_2"/>
    <property type="match status" value="1"/>
</dbReference>
<dbReference type="InterPro" id="IPR007867">
    <property type="entry name" value="GMC_OxRtase_C"/>
</dbReference>
<feature type="binding site" evidence="6">
    <location>
        <position position="84"/>
    </location>
    <ligand>
        <name>FAD</name>
        <dbReference type="ChEBI" id="CHEBI:57692"/>
    </ligand>
</feature>
<keyword evidence="9" id="KW-1185">Reference proteome</keyword>
<feature type="domain" description="Glucose-methanol-choline oxidoreductase N-terminal" evidence="7">
    <location>
        <begin position="254"/>
        <end position="268"/>
    </location>
</feature>
<reference evidence="9" key="1">
    <citation type="submission" date="2017-06" db="EMBL/GenBank/DDBJ databases">
        <authorList>
            <person name="Varghese N."/>
            <person name="Submissions S."/>
        </authorList>
    </citation>
    <scope>NUCLEOTIDE SEQUENCE [LARGE SCALE GENOMIC DNA]</scope>
    <source>
        <strain evidence="9">CIP 108523</strain>
    </source>
</reference>
<dbReference type="EMBL" id="FZOG01000002">
    <property type="protein sequence ID" value="SNS19778.1"/>
    <property type="molecule type" value="Genomic_DNA"/>
</dbReference>
<protein>
    <submittedName>
        <fullName evidence="8">Choline dehydrogenase</fullName>
    </submittedName>
</protein>
<dbReference type="Pfam" id="PF00732">
    <property type="entry name" value="GMC_oxred_N"/>
    <property type="match status" value="1"/>
</dbReference>
<keyword evidence="5" id="KW-0560">Oxidoreductase</keyword>
<evidence type="ECO:0000313" key="8">
    <source>
        <dbReference type="EMBL" id="SNS19778.1"/>
    </source>
</evidence>
<keyword evidence="3" id="KW-0285">Flavoprotein</keyword>
<evidence type="ECO:0000256" key="1">
    <source>
        <dbReference type="ARBA" id="ARBA00001974"/>
    </source>
</evidence>
<dbReference type="PIRSF" id="PIRSF000137">
    <property type="entry name" value="Alcohol_oxidase"/>
    <property type="match status" value="1"/>
</dbReference>
<dbReference type="InterPro" id="IPR036188">
    <property type="entry name" value="FAD/NAD-bd_sf"/>
</dbReference>
<dbReference type="Gene3D" id="3.50.50.60">
    <property type="entry name" value="FAD/NAD(P)-binding domain"/>
    <property type="match status" value="1"/>
</dbReference>
<evidence type="ECO:0000313" key="9">
    <source>
        <dbReference type="Proteomes" id="UP000242915"/>
    </source>
</evidence>
<keyword evidence="4 6" id="KW-0274">FAD</keyword>
<comment type="cofactor">
    <cofactor evidence="1 6">
        <name>FAD</name>
        <dbReference type="ChEBI" id="CHEBI:57692"/>
    </cofactor>
</comment>
<evidence type="ECO:0000256" key="2">
    <source>
        <dbReference type="ARBA" id="ARBA00010790"/>
    </source>
</evidence>
<evidence type="ECO:0000259" key="7">
    <source>
        <dbReference type="PROSITE" id="PS00624"/>
    </source>
</evidence>
<dbReference type="GO" id="GO:0050660">
    <property type="term" value="F:flavin adenine dinucleotide binding"/>
    <property type="evidence" value="ECO:0007669"/>
    <property type="project" value="InterPro"/>
</dbReference>
<dbReference type="RefSeq" id="WP_089359459.1">
    <property type="nucleotide sequence ID" value="NZ_FZOG01000002.1"/>
</dbReference>
<organism evidence="8 9">
    <name type="scientific">Pseudomonas segetis</name>
    <dbReference type="NCBI Taxonomy" id="298908"/>
    <lineage>
        <taxon>Bacteria</taxon>
        <taxon>Pseudomonadati</taxon>
        <taxon>Pseudomonadota</taxon>
        <taxon>Gammaproteobacteria</taxon>
        <taxon>Pseudomonadales</taxon>
        <taxon>Pseudomonadaceae</taxon>
        <taxon>Pseudomonas</taxon>
    </lineage>
</organism>
<feature type="binding site" evidence="6">
    <location>
        <position position="219"/>
    </location>
    <ligand>
        <name>FAD</name>
        <dbReference type="ChEBI" id="CHEBI:57692"/>
    </ligand>
</feature>
<dbReference type="AlphaFoldDB" id="A0A239CJA4"/>
<dbReference type="InterPro" id="IPR000172">
    <property type="entry name" value="GMC_OxRdtase_N"/>
</dbReference>
<dbReference type="NCBIfam" id="NF002550">
    <property type="entry name" value="PRK02106.1"/>
    <property type="match status" value="1"/>
</dbReference>
<evidence type="ECO:0000256" key="5">
    <source>
        <dbReference type="ARBA" id="ARBA00023002"/>
    </source>
</evidence>
<dbReference type="SUPFAM" id="SSF54373">
    <property type="entry name" value="FAD-linked reductases, C-terminal domain"/>
    <property type="match status" value="1"/>
</dbReference>